<evidence type="ECO:0000259" key="3">
    <source>
        <dbReference type="Pfam" id="PF25873"/>
    </source>
</evidence>
<evidence type="ECO:0000313" key="4">
    <source>
        <dbReference type="EMBL" id="SNR43165.1"/>
    </source>
</evidence>
<feature type="domain" description="Orc1-like AAA ATPase" evidence="2">
    <location>
        <begin position="25"/>
        <end position="177"/>
    </location>
</feature>
<protein>
    <submittedName>
        <fullName evidence="4">AAA ATPase domain-containing protein</fullName>
    </submittedName>
</protein>
<proteinExistence type="predicted"/>
<name>A0A238W993_HALVU</name>
<dbReference type="Pfam" id="PF25873">
    <property type="entry name" value="WHD_MalT"/>
    <property type="match status" value="1"/>
</dbReference>
<gene>
    <name evidence="4" type="ORF">SAMN06264855_10669</name>
</gene>
<dbReference type="Pfam" id="PF13191">
    <property type="entry name" value="AAA_16"/>
    <property type="match status" value="1"/>
</dbReference>
<reference evidence="4 5" key="1">
    <citation type="submission" date="2017-06" db="EMBL/GenBank/DDBJ databases">
        <authorList>
            <person name="Kim H.J."/>
            <person name="Triplett B.A."/>
        </authorList>
    </citation>
    <scope>NUCLEOTIDE SEQUENCE [LARGE SCALE GENOMIC DNA]</scope>
    <source>
        <strain evidence="4 5">DSM 8800</strain>
    </source>
</reference>
<dbReference type="OrthoDB" id="350172at2157"/>
<dbReference type="RefSeq" id="WP_089384487.1">
    <property type="nucleotide sequence ID" value="NZ_FZNQ01000006.1"/>
</dbReference>
<dbReference type="InterPro" id="IPR027417">
    <property type="entry name" value="P-loop_NTPase"/>
</dbReference>
<feature type="region of interest" description="Disordered" evidence="1">
    <location>
        <begin position="986"/>
        <end position="1006"/>
    </location>
</feature>
<sequence>MTENGVSSSDAISRPEEEIIAQYIEHNKEVVHIVGEPGVGKTTVLDHIEEELDGEIRVDRRNIQANHNLDELFRKLCRALFNALPEGKKEEGRKFAGLSVSTPIGGGGVSFESHEAEASRAQFGYKDSLLGLSDLFPEDQSLIVCVDDVHELSEDKRKVQGAIQEAAEELPSNVILITAGRLALDEIDATVSLSMFTEEQTITFLQNATDVTTEDAHAVHDQLGGHPLYLGLQTEANSDDDLLDIPEKKIQKEIKRRYFEFLTADERRLLLATASLEELNEELCTRVASRAHGFDRVKVGEILDSLNTRTVVQTLGTNADGLQIFKVHDVFRDFLEARSDHTETAHVGACVYHAEKLIKLVDDHRTFEIEINHVTSWISHLSESTLEEEQDLLTDLIETTISDEGLRFYPSSILLDEFKQHDPAELPDTIVKAILSSVETSCNMANHFYDRDLDPSWVEFLFEEGKFTDPHNNLITYLGRTAETRPSFVQQVAQELETDNLRTQRFFLSLSRDLPVNNAAVVGQQALTWVQDDEAYGYLGSYAIRLASYLIEHDEYDVALEILDVMLMPREGNQLDVDQGMIRYNLTELFDEHFDELLQERGGELLGMFTTNLITALQQRTEEEEKYGTVADQISFADLNFVENKRGSLAEILLDYSVQAMTAWVNINPTSDQKTEFVEWLLDQHTVLQRIGLYVLSEFPEAFVTQISDEVTNEQKYHEQQSHYEFYLAFEKGYEHLDHRAQQRVCGIIENGPYADDVENRAERLAAREEESASYFEQRIREKWKRDRFYLIRDYLDDPYIAQLDELLEKHGEPDRPPSRGRQPVRMHGGVVRQYGPEKTDKLRDQPAEEVLTTAVKWEPPESERWNTGETVQLEERSHRGFSSQLGELIKEDPQRYAREISVLEDAHSQYAEAAFRAFRDLIDDGETFPWDSILALGQAITTSPTAWSERSKTNLAMLINRGIAADTTAFPDGFESQIEDVLSTLSTDPDPVPERDQPAEGMAGHGDPATVAINSVRPMAVNAYITYLAWKDEQTETQLDELFFDPIEERILEDQSLAVRSVIGRRFGTLYRLNTQFIKDHLDDIFTRGTDQPAQRQFIAAWNSYTAYNRYWDSELFREYYFHALSLLDADKDAAYQIEARSTTAHVASIYLFENDDLSDDESLINHFYHIADREAVKELASTLASSMGNEEVEDQWSKIRDLWEYRLNVVDPDTEDHDTEIRYFLDCVRSATTTTLKDEESRILQSLPFVAKHTHHWRRIEGWLAEQAADCPVVTIKIYDELVDAVTCGEWSSIARTSQEDHRSYLYECAEDAGEEALQTALDIADQFAAENNKMDTEFLESHLPI</sequence>
<evidence type="ECO:0000259" key="2">
    <source>
        <dbReference type="Pfam" id="PF13191"/>
    </source>
</evidence>
<dbReference type="EMBL" id="FZNQ01000006">
    <property type="protein sequence ID" value="SNR43165.1"/>
    <property type="molecule type" value="Genomic_DNA"/>
</dbReference>
<evidence type="ECO:0000313" key="5">
    <source>
        <dbReference type="Proteomes" id="UP000198397"/>
    </source>
</evidence>
<dbReference type="Gene3D" id="3.40.50.300">
    <property type="entry name" value="P-loop containing nucleotide triphosphate hydrolases"/>
    <property type="match status" value="1"/>
</dbReference>
<dbReference type="InterPro" id="IPR059106">
    <property type="entry name" value="WHD_MalT"/>
</dbReference>
<keyword evidence="5" id="KW-1185">Reference proteome</keyword>
<dbReference type="SUPFAM" id="SSF52540">
    <property type="entry name" value="P-loop containing nucleoside triphosphate hydrolases"/>
    <property type="match status" value="1"/>
</dbReference>
<evidence type="ECO:0000256" key="1">
    <source>
        <dbReference type="SAM" id="MobiDB-lite"/>
    </source>
</evidence>
<accession>A0A238W993</accession>
<feature type="domain" description="MalT-like winged helix" evidence="3">
    <location>
        <begin position="260"/>
        <end position="344"/>
    </location>
</feature>
<dbReference type="InterPro" id="IPR041664">
    <property type="entry name" value="AAA_16"/>
</dbReference>
<feature type="region of interest" description="Disordered" evidence="1">
    <location>
        <begin position="810"/>
        <end position="840"/>
    </location>
</feature>
<dbReference type="Proteomes" id="UP000198397">
    <property type="component" value="Unassembled WGS sequence"/>
</dbReference>
<organism evidence="4 5">
    <name type="scientific">Halorubrum vacuolatum</name>
    <name type="common">Natronobacterium vacuolatum</name>
    <dbReference type="NCBI Taxonomy" id="63740"/>
    <lineage>
        <taxon>Archaea</taxon>
        <taxon>Methanobacteriati</taxon>
        <taxon>Methanobacteriota</taxon>
        <taxon>Stenosarchaea group</taxon>
        <taxon>Halobacteria</taxon>
        <taxon>Halobacteriales</taxon>
        <taxon>Haloferacaceae</taxon>
        <taxon>Halorubrum</taxon>
    </lineage>
</organism>